<evidence type="ECO:0000256" key="1">
    <source>
        <dbReference type="SAM" id="MobiDB-lite"/>
    </source>
</evidence>
<feature type="compositionally biased region" description="Polar residues" evidence="1">
    <location>
        <begin position="112"/>
        <end position="123"/>
    </location>
</feature>
<dbReference type="Proteomes" id="UP000314294">
    <property type="component" value="Unassembled WGS sequence"/>
</dbReference>
<evidence type="ECO:0000313" key="3">
    <source>
        <dbReference type="Proteomes" id="UP000314294"/>
    </source>
</evidence>
<organism evidence="2 3">
    <name type="scientific">Liparis tanakae</name>
    <name type="common">Tanaka's snailfish</name>
    <dbReference type="NCBI Taxonomy" id="230148"/>
    <lineage>
        <taxon>Eukaryota</taxon>
        <taxon>Metazoa</taxon>
        <taxon>Chordata</taxon>
        <taxon>Craniata</taxon>
        <taxon>Vertebrata</taxon>
        <taxon>Euteleostomi</taxon>
        <taxon>Actinopterygii</taxon>
        <taxon>Neopterygii</taxon>
        <taxon>Teleostei</taxon>
        <taxon>Neoteleostei</taxon>
        <taxon>Acanthomorphata</taxon>
        <taxon>Eupercaria</taxon>
        <taxon>Perciformes</taxon>
        <taxon>Cottioidei</taxon>
        <taxon>Cottales</taxon>
        <taxon>Liparidae</taxon>
        <taxon>Liparis</taxon>
    </lineage>
</organism>
<evidence type="ECO:0000313" key="2">
    <source>
        <dbReference type="EMBL" id="TNN76367.1"/>
    </source>
</evidence>
<proteinExistence type="predicted"/>
<feature type="region of interest" description="Disordered" evidence="1">
    <location>
        <begin position="64"/>
        <end position="123"/>
    </location>
</feature>
<name>A0A4Z2IEU2_9TELE</name>
<dbReference type="AlphaFoldDB" id="A0A4Z2IEU2"/>
<feature type="region of interest" description="Disordered" evidence="1">
    <location>
        <begin position="16"/>
        <end position="44"/>
    </location>
</feature>
<gene>
    <name evidence="2" type="ORF">EYF80_013446</name>
</gene>
<sequence length="123" mass="13045">MFRYISGDKLPAFSKESRMIPTGFTKGRRESGTKSAAGRPSKGTLLCPLPHCSANITVGTRTETDLKGKGLHPRSAICGSQAAGLARRPQTSDPGAPQPQAAVRQSLRRISPLSSASSMHQQT</sequence>
<comment type="caution">
    <text evidence="2">The sequence shown here is derived from an EMBL/GenBank/DDBJ whole genome shotgun (WGS) entry which is preliminary data.</text>
</comment>
<reference evidence="2 3" key="1">
    <citation type="submission" date="2019-03" db="EMBL/GenBank/DDBJ databases">
        <title>First draft genome of Liparis tanakae, snailfish: a comprehensive survey of snailfish specific genes.</title>
        <authorList>
            <person name="Kim W."/>
            <person name="Song I."/>
            <person name="Jeong J.-H."/>
            <person name="Kim D."/>
            <person name="Kim S."/>
            <person name="Ryu S."/>
            <person name="Song J.Y."/>
            <person name="Lee S.K."/>
        </authorList>
    </citation>
    <scope>NUCLEOTIDE SEQUENCE [LARGE SCALE GENOMIC DNA]</scope>
    <source>
        <tissue evidence="2">Muscle</tissue>
    </source>
</reference>
<dbReference type="EMBL" id="SRLO01000094">
    <property type="protein sequence ID" value="TNN76367.1"/>
    <property type="molecule type" value="Genomic_DNA"/>
</dbReference>
<keyword evidence="3" id="KW-1185">Reference proteome</keyword>
<accession>A0A4Z2IEU2</accession>
<protein>
    <submittedName>
        <fullName evidence="2">Uncharacterized protein</fullName>
    </submittedName>
</protein>